<dbReference type="OrthoDB" id="10259820at2759"/>
<evidence type="ECO:0008006" key="6">
    <source>
        <dbReference type="Google" id="ProtNLM"/>
    </source>
</evidence>
<evidence type="ECO:0000313" key="4">
    <source>
        <dbReference type="EMBL" id="RKP04342.1"/>
    </source>
</evidence>
<comment type="similarity">
    <text evidence="1">Belongs to the eukaryotic ribosomal protein eL22 family.</text>
</comment>
<dbReference type="InterPro" id="IPR002671">
    <property type="entry name" value="Ribosomal_eL22"/>
</dbReference>
<keyword evidence="3" id="KW-0687">Ribonucleoprotein</keyword>
<protein>
    <recommendedName>
        <fullName evidence="6">Ribosomal protein L22e</fullName>
    </recommendedName>
</protein>
<dbReference type="STRING" id="1555241.A0A4P9XFI9"/>
<organism evidence="4 5">
    <name type="scientific">Caulochytrium protostelioides</name>
    <dbReference type="NCBI Taxonomy" id="1555241"/>
    <lineage>
        <taxon>Eukaryota</taxon>
        <taxon>Fungi</taxon>
        <taxon>Fungi incertae sedis</taxon>
        <taxon>Chytridiomycota</taxon>
        <taxon>Chytridiomycota incertae sedis</taxon>
        <taxon>Chytridiomycetes</taxon>
        <taxon>Caulochytriales</taxon>
        <taxon>Caulochytriaceae</taxon>
        <taxon>Caulochytrium</taxon>
    </lineage>
</organism>
<dbReference type="PANTHER" id="PTHR10064:SF31">
    <property type="entry name" value="LARGE RIBOSOMAL SUBUNIT PROTEIN EL22A-RELATED"/>
    <property type="match status" value="1"/>
</dbReference>
<proteinExistence type="inferred from homology"/>
<dbReference type="Gene3D" id="3.30.1360.210">
    <property type="match status" value="1"/>
</dbReference>
<evidence type="ECO:0000256" key="3">
    <source>
        <dbReference type="ARBA" id="ARBA00023274"/>
    </source>
</evidence>
<dbReference type="GO" id="GO:0003723">
    <property type="term" value="F:RNA binding"/>
    <property type="evidence" value="ECO:0007669"/>
    <property type="project" value="TreeGrafter"/>
</dbReference>
<accession>A0A4P9XFI9</accession>
<evidence type="ECO:0000256" key="1">
    <source>
        <dbReference type="ARBA" id="ARBA00007817"/>
    </source>
</evidence>
<dbReference type="GO" id="GO:1990904">
    <property type="term" value="C:ribonucleoprotein complex"/>
    <property type="evidence" value="ECO:0007669"/>
    <property type="project" value="UniProtKB-KW"/>
</dbReference>
<dbReference type="GO" id="GO:0003735">
    <property type="term" value="F:structural constituent of ribosome"/>
    <property type="evidence" value="ECO:0007669"/>
    <property type="project" value="InterPro"/>
</dbReference>
<gene>
    <name evidence="4" type="ORF">CXG81DRAFT_23116</name>
</gene>
<dbReference type="InterPro" id="IPR038526">
    <property type="entry name" value="Ribosomal_eL22_sf"/>
</dbReference>
<evidence type="ECO:0000313" key="5">
    <source>
        <dbReference type="Proteomes" id="UP000274922"/>
    </source>
</evidence>
<dbReference type="Pfam" id="PF01776">
    <property type="entry name" value="Ribosomal_L22e"/>
    <property type="match status" value="1"/>
</dbReference>
<keyword evidence="5" id="KW-1185">Reference proteome</keyword>
<dbReference type="GO" id="GO:0002181">
    <property type="term" value="P:cytoplasmic translation"/>
    <property type="evidence" value="ECO:0007669"/>
    <property type="project" value="TreeGrafter"/>
</dbReference>
<dbReference type="EMBL" id="ML014111">
    <property type="protein sequence ID" value="RKP04342.1"/>
    <property type="molecule type" value="Genomic_DNA"/>
</dbReference>
<dbReference type="GO" id="GO:0005840">
    <property type="term" value="C:ribosome"/>
    <property type="evidence" value="ECO:0007669"/>
    <property type="project" value="UniProtKB-KW"/>
</dbReference>
<dbReference type="AlphaFoldDB" id="A0A4P9XFI9"/>
<evidence type="ECO:0000256" key="2">
    <source>
        <dbReference type="ARBA" id="ARBA00022980"/>
    </source>
</evidence>
<dbReference type="PANTHER" id="PTHR10064">
    <property type="entry name" value="60S RIBOSOMAL PROTEIN L22"/>
    <property type="match status" value="1"/>
</dbReference>
<sequence length="119" mass="13556">MVAAKSSAKTLAKGHYVVDVATPVADGIFDIKAYELFLQERIKVHGRTKNLGDLVTITRDGEEKVIIDAKDGLVSKHYVKYLTKKFMKKHNLRDWLRVVASNKQGYVLKYFNVEQADEE</sequence>
<dbReference type="FunFam" id="3.30.1360.210:FF:000002">
    <property type="entry name" value="60S ribosomal protein L22-2"/>
    <property type="match status" value="1"/>
</dbReference>
<reference evidence="5" key="1">
    <citation type="journal article" date="2018" name="Nat. Microbiol.">
        <title>Leveraging single-cell genomics to expand the fungal tree of life.</title>
        <authorList>
            <person name="Ahrendt S.R."/>
            <person name="Quandt C.A."/>
            <person name="Ciobanu D."/>
            <person name="Clum A."/>
            <person name="Salamov A."/>
            <person name="Andreopoulos B."/>
            <person name="Cheng J.F."/>
            <person name="Woyke T."/>
            <person name="Pelin A."/>
            <person name="Henrissat B."/>
            <person name="Reynolds N.K."/>
            <person name="Benny G.L."/>
            <person name="Smith M.E."/>
            <person name="James T.Y."/>
            <person name="Grigoriev I.V."/>
        </authorList>
    </citation>
    <scope>NUCLEOTIDE SEQUENCE [LARGE SCALE GENOMIC DNA]</scope>
    <source>
        <strain evidence="5">ATCC 52028</strain>
    </source>
</reference>
<name>A0A4P9XFI9_9FUNG</name>
<keyword evidence="2" id="KW-0689">Ribosomal protein</keyword>
<dbReference type="Proteomes" id="UP000274922">
    <property type="component" value="Unassembled WGS sequence"/>
</dbReference>